<comment type="caution">
    <text evidence="2">The sequence shown here is derived from an EMBL/GenBank/DDBJ whole genome shotgun (WGS) entry which is preliminary data.</text>
</comment>
<gene>
    <name evidence="2" type="ORF">B0T17DRAFT_541578</name>
</gene>
<evidence type="ECO:0000313" key="2">
    <source>
        <dbReference type="EMBL" id="KAK0615298.1"/>
    </source>
</evidence>
<dbReference type="InterPro" id="IPR001279">
    <property type="entry name" value="Metallo-B-lactamas"/>
</dbReference>
<sequence>MATAMLDMQVHPNKRDVNAAPLAHHKKPTPPWSWLPSSLAKDAKAGFCNPWPSWHKPTNEEVWNSLQWGDDDDPCIDLAVRHLPQDEGKTFVGGPVSQNLSQNLSWNRPNFDLESNPPSSNAARAARLLKIEQADLDFNPTSPSVGAKTTWLGHAGVLVQLPPPSTDRGVRPLRCLFDPIFSMRCSPNQFVGPLRSYPPPCAVEDLPPIDVVFISHNHYDHLDYDTISKIWMHNKATVRFFVPLGNKRTLASWDIPEDRIAELDWWESADMTPRGAFRKGSLKIWCTPAQHNSGRLGRDTEADATLWSSWYLENQTPNEPPYRVFFAGDTGYQFHGSPDWPPSPNNPSPNIEEKYPCCPAFEEIKVRLGAPHLLLLPVSVGATYAYLRSFNPLPESMNPIPRHRPGLTGAAHMPPWDAVRVLKVMAGKEGHVDEVSTSTRARPEDSDAKNRPDTVAIAIHWGTFVTDPVDVLKTLGEVEFACQQQGVRFARSSSCMKEDNGSKQGADRRLYFLALNHGQGVYT</sequence>
<dbReference type="Proteomes" id="UP001174934">
    <property type="component" value="Unassembled WGS sequence"/>
</dbReference>
<dbReference type="SUPFAM" id="SSF56281">
    <property type="entry name" value="Metallo-hydrolase/oxidoreductase"/>
    <property type="match status" value="1"/>
</dbReference>
<dbReference type="EMBL" id="JAULSR010000007">
    <property type="protein sequence ID" value="KAK0615298.1"/>
    <property type="molecule type" value="Genomic_DNA"/>
</dbReference>
<dbReference type="GO" id="GO:0070291">
    <property type="term" value="P:N-acylethanolamine metabolic process"/>
    <property type="evidence" value="ECO:0007669"/>
    <property type="project" value="TreeGrafter"/>
</dbReference>
<dbReference type="PANTHER" id="PTHR15032">
    <property type="entry name" value="N-ACYL-PHOSPHATIDYLETHANOLAMINE-HYDROLYZING PHOSPHOLIPASE D"/>
    <property type="match status" value="1"/>
</dbReference>
<dbReference type="GO" id="GO:0070292">
    <property type="term" value="P:N-acylphosphatidylethanolamine metabolic process"/>
    <property type="evidence" value="ECO:0007669"/>
    <property type="project" value="TreeGrafter"/>
</dbReference>
<feature type="domain" description="Metallo-beta-lactamase" evidence="1">
    <location>
        <begin position="174"/>
        <end position="332"/>
    </location>
</feature>
<reference evidence="2" key="1">
    <citation type="submission" date="2023-06" db="EMBL/GenBank/DDBJ databases">
        <title>Genome-scale phylogeny and comparative genomics of the fungal order Sordariales.</title>
        <authorList>
            <consortium name="Lawrence Berkeley National Laboratory"/>
            <person name="Hensen N."/>
            <person name="Bonometti L."/>
            <person name="Westerberg I."/>
            <person name="Brannstrom I.O."/>
            <person name="Guillou S."/>
            <person name="Cros-Aarteil S."/>
            <person name="Calhoun S."/>
            <person name="Haridas S."/>
            <person name="Kuo A."/>
            <person name="Mondo S."/>
            <person name="Pangilinan J."/>
            <person name="Riley R."/>
            <person name="LaButti K."/>
            <person name="Andreopoulos B."/>
            <person name="Lipzen A."/>
            <person name="Chen C."/>
            <person name="Yanf M."/>
            <person name="Daum C."/>
            <person name="Ng V."/>
            <person name="Clum A."/>
            <person name="Steindorff A."/>
            <person name="Ohm R."/>
            <person name="Martin F."/>
            <person name="Silar P."/>
            <person name="Natvig D."/>
            <person name="Lalanne C."/>
            <person name="Gautier V."/>
            <person name="Ament-velasquez S.L."/>
            <person name="Kruys A."/>
            <person name="Hutchinson M.I."/>
            <person name="Powell A.J."/>
            <person name="Barry K."/>
            <person name="Miller A.N."/>
            <person name="Grigoriev I.V."/>
            <person name="Debuchy R."/>
            <person name="Gladieux P."/>
            <person name="Thoren M.H."/>
            <person name="Johannesson H."/>
        </authorList>
    </citation>
    <scope>NUCLEOTIDE SEQUENCE</scope>
    <source>
        <strain evidence="2">SMH3391-2</strain>
    </source>
</reference>
<dbReference type="AlphaFoldDB" id="A0AA39WH42"/>
<proteinExistence type="predicted"/>
<dbReference type="GO" id="GO:0070290">
    <property type="term" value="F:N-acylphosphatidylethanolamine-specific phospholipase D activity"/>
    <property type="evidence" value="ECO:0007669"/>
    <property type="project" value="TreeGrafter"/>
</dbReference>
<dbReference type="GO" id="GO:0005737">
    <property type="term" value="C:cytoplasm"/>
    <property type="evidence" value="ECO:0007669"/>
    <property type="project" value="TreeGrafter"/>
</dbReference>
<evidence type="ECO:0000313" key="3">
    <source>
        <dbReference type="Proteomes" id="UP001174934"/>
    </source>
</evidence>
<dbReference type="InterPro" id="IPR036866">
    <property type="entry name" value="RibonucZ/Hydroxyglut_hydro"/>
</dbReference>
<protein>
    <submittedName>
        <fullName evidence="2">Beta-lactamase superfamily domain-containing protein</fullName>
    </submittedName>
</protein>
<organism evidence="2 3">
    <name type="scientific">Bombardia bombarda</name>
    <dbReference type="NCBI Taxonomy" id="252184"/>
    <lineage>
        <taxon>Eukaryota</taxon>
        <taxon>Fungi</taxon>
        <taxon>Dikarya</taxon>
        <taxon>Ascomycota</taxon>
        <taxon>Pezizomycotina</taxon>
        <taxon>Sordariomycetes</taxon>
        <taxon>Sordariomycetidae</taxon>
        <taxon>Sordariales</taxon>
        <taxon>Lasiosphaeriaceae</taxon>
        <taxon>Bombardia</taxon>
    </lineage>
</organism>
<evidence type="ECO:0000259" key="1">
    <source>
        <dbReference type="Pfam" id="PF12706"/>
    </source>
</evidence>
<dbReference type="PANTHER" id="PTHR15032:SF27">
    <property type="entry name" value="N-ACYL-PHOSPHATIDYLETHANOLAMINE-HYDROLYZING PHOSPHOLIPASE D"/>
    <property type="match status" value="1"/>
</dbReference>
<dbReference type="Pfam" id="PF12706">
    <property type="entry name" value="Lactamase_B_2"/>
    <property type="match status" value="1"/>
</dbReference>
<keyword evidence="3" id="KW-1185">Reference proteome</keyword>
<accession>A0AA39WH42</accession>
<name>A0AA39WH42_9PEZI</name>
<dbReference type="Gene3D" id="3.60.15.10">
    <property type="entry name" value="Ribonuclease Z/Hydroxyacylglutathione hydrolase-like"/>
    <property type="match status" value="1"/>
</dbReference>